<reference evidence="1 2" key="1">
    <citation type="submission" date="2016-10" db="EMBL/GenBank/DDBJ databases">
        <authorList>
            <person name="de Groot N.N."/>
        </authorList>
    </citation>
    <scope>NUCLEOTIDE SEQUENCE [LARGE SCALE GENOMIC DNA]</scope>
    <source>
        <strain evidence="1 2">DSM 11457</strain>
    </source>
</reference>
<evidence type="ECO:0000313" key="1">
    <source>
        <dbReference type="EMBL" id="SEM80336.1"/>
    </source>
</evidence>
<proteinExistence type="predicted"/>
<sequence>MRCSIDAFINVFKELCLEDMARSNRRMQQTPTNAYTGEPCARRVVSPF</sequence>
<organism evidence="1 2">
    <name type="scientific">Roseovarius tolerans</name>
    <dbReference type="NCBI Taxonomy" id="74031"/>
    <lineage>
        <taxon>Bacteria</taxon>
        <taxon>Pseudomonadati</taxon>
        <taxon>Pseudomonadota</taxon>
        <taxon>Alphaproteobacteria</taxon>
        <taxon>Rhodobacterales</taxon>
        <taxon>Roseobacteraceae</taxon>
        <taxon>Roseovarius</taxon>
    </lineage>
</organism>
<dbReference type="EMBL" id="FOBO01000008">
    <property type="protein sequence ID" value="SEM80336.1"/>
    <property type="molecule type" value="Genomic_DNA"/>
</dbReference>
<name>A0A1H8BC62_9RHOB</name>
<dbReference type="Proteomes" id="UP000182160">
    <property type="component" value="Unassembled WGS sequence"/>
</dbReference>
<dbReference type="AlphaFoldDB" id="A0A1H8BC62"/>
<protein>
    <submittedName>
        <fullName evidence="1">Uncharacterized protein</fullName>
    </submittedName>
</protein>
<gene>
    <name evidence="1" type="ORF">SAMN04488077_10868</name>
</gene>
<accession>A0A1H8BC62</accession>
<evidence type="ECO:0000313" key="2">
    <source>
        <dbReference type="Proteomes" id="UP000182160"/>
    </source>
</evidence>